<dbReference type="EMBL" id="CP035493">
    <property type="protein sequence ID" value="QAY71442.1"/>
    <property type="molecule type" value="Genomic_DNA"/>
</dbReference>
<keyword evidence="3" id="KW-1185">Reference proteome</keyword>
<protein>
    <submittedName>
        <fullName evidence="2">Uncharacterized protein</fullName>
    </submittedName>
</protein>
<evidence type="ECO:0000313" key="3">
    <source>
        <dbReference type="Proteomes" id="UP000292118"/>
    </source>
</evidence>
<evidence type="ECO:0000313" key="2">
    <source>
        <dbReference type="EMBL" id="QAY71442.1"/>
    </source>
</evidence>
<sequence length="390" mass="41117">MSGPKGYGYTVESAEARNRRECAEARGRCATLRDRARQTALEVVALGGKRASLPTVGSADDRSALEATEARLRTLVANLGAERDQLRARRRAAAIADRLAGVGGFTLALAAARRADATPTQAPAVASHDDGAALAAIVGALATVEDDDARDRLEALAARTGQAVADGAPDAQVLLLRVSTEAAAALHAQREAHLVRSDAAEAELALGDADGPEAAAVRAALRSATTPADVARLRARVDEVVARRRSQADRAFVVEQTAEVLRQLGYEVDDGFVEAAAAGERTRVGRADLPDHALQLRFLPGQDRVLARTVALRDTDEETDAAAEEANCGRLEALQVRWAAVGVASTRDHEMPVGVVPMQHVEGQTVSRGTGRPAATTRTHERPSERGAQR</sequence>
<name>A0A4P6F6Q7_9MICO</name>
<dbReference type="Proteomes" id="UP000292118">
    <property type="component" value="Chromosome"/>
</dbReference>
<feature type="region of interest" description="Disordered" evidence="1">
    <location>
        <begin position="360"/>
        <end position="390"/>
    </location>
</feature>
<evidence type="ECO:0000256" key="1">
    <source>
        <dbReference type="SAM" id="MobiDB-lite"/>
    </source>
</evidence>
<dbReference type="RefSeq" id="WP_129190131.1">
    <property type="nucleotide sequence ID" value="NZ_CP035493.1"/>
</dbReference>
<gene>
    <name evidence="2" type="ORF">ET471_16555</name>
</gene>
<organism evidence="2 3">
    <name type="scientific">Xylanimonas protaetiae</name>
    <dbReference type="NCBI Taxonomy" id="2509457"/>
    <lineage>
        <taxon>Bacteria</taxon>
        <taxon>Bacillati</taxon>
        <taxon>Actinomycetota</taxon>
        <taxon>Actinomycetes</taxon>
        <taxon>Micrococcales</taxon>
        <taxon>Promicromonosporaceae</taxon>
        <taxon>Xylanimonas</taxon>
    </lineage>
</organism>
<feature type="compositionally biased region" description="Low complexity" evidence="1">
    <location>
        <begin position="368"/>
        <end position="377"/>
    </location>
</feature>
<proteinExistence type="predicted"/>
<accession>A0A4P6F6Q7</accession>
<reference evidence="2 3" key="1">
    <citation type="submission" date="2019-01" db="EMBL/GenBank/DDBJ databases">
        <title>Genome sequencing of strain FW10M-9.</title>
        <authorList>
            <person name="Heo J."/>
            <person name="Kim S.-J."/>
            <person name="Kim J.-S."/>
            <person name="Hong S.-B."/>
            <person name="Kwon S.-W."/>
        </authorList>
    </citation>
    <scope>NUCLEOTIDE SEQUENCE [LARGE SCALE GENOMIC DNA]</scope>
    <source>
        <strain evidence="2 3">FW10M-9</strain>
    </source>
</reference>
<dbReference type="AlphaFoldDB" id="A0A4P6F6Q7"/>
<dbReference type="OrthoDB" id="3511988at2"/>
<dbReference type="KEGG" id="xya:ET471_16555"/>
<feature type="compositionally biased region" description="Basic and acidic residues" evidence="1">
    <location>
        <begin position="378"/>
        <end position="390"/>
    </location>
</feature>